<evidence type="ECO:0000259" key="6">
    <source>
        <dbReference type="Pfam" id="PF02826"/>
    </source>
</evidence>
<dbReference type="SUPFAM" id="SSF51735">
    <property type="entry name" value="NAD(P)-binding Rossmann-fold domains"/>
    <property type="match status" value="1"/>
</dbReference>
<feature type="domain" description="D-isomer specific 2-hydroxyacid dehydrogenase NAD-binding" evidence="6">
    <location>
        <begin position="114"/>
        <end position="282"/>
    </location>
</feature>
<dbReference type="Pfam" id="PF00389">
    <property type="entry name" value="2-Hacid_dh"/>
    <property type="match status" value="1"/>
</dbReference>
<dbReference type="PANTHER" id="PTHR42789:SF1">
    <property type="entry name" value="D-ISOMER SPECIFIC 2-HYDROXYACID DEHYDROGENASE FAMILY PROTEIN (AFU_ORTHOLOGUE AFUA_6G10090)"/>
    <property type="match status" value="1"/>
</dbReference>
<evidence type="ECO:0000256" key="4">
    <source>
        <dbReference type="RuleBase" id="RU003719"/>
    </source>
</evidence>
<dbReference type="Proteomes" id="UP000188879">
    <property type="component" value="Unassembled WGS sequence"/>
</dbReference>
<sequence>MRVFLTHTEAEFDGYYGERALAALSRHAEVVRNTTGRVLSGAELAAAAAGCQAIVAGRATPGTAETFAAAPELRAFLRVAVDISTIDVAAASAAGVLVTRATPGFVDAVAELALGMMIDLARGTSRYATVFHAGQQPRPFLGRQLSGSTLGLISHGRISRRLAGIARAVGMNVLVHDPVPQPDVSVMRLEPMLAESDFVVCLAPSTPETYELMNAERFACMRPGSFFLNLARGELVEDAALLAALESGRLAGAALDVGRAPDQMPALALARHPLVVATPHVGGLTRAATEHQAMDTVHQVAALAEGRIPEGAVNAEQAHRLTQTARR</sequence>
<proteinExistence type="inferred from homology"/>
<dbReference type="Gene3D" id="3.40.50.720">
    <property type="entry name" value="NAD(P)-binding Rossmann-like Domain"/>
    <property type="match status" value="2"/>
</dbReference>
<dbReference type="PANTHER" id="PTHR42789">
    <property type="entry name" value="D-ISOMER SPECIFIC 2-HYDROXYACID DEHYDROGENASE FAMILY PROTEIN (AFU_ORTHOLOGUE AFUA_6G10090)"/>
    <property type="match status" value="1"/>
</dbReference>
<dbReference type="InterPro" id="IPR029753">
    <property type="entry name" value="D-isomer_DH_CS"/>
</dbReference>
<evidence type="ECO:0000256" key="2">
    <source>
        <dbReference type="ARBA" id="ARBA00023002"/>
    </source>
</evidence>
<dbReference type="InterPro" id="IPR036291">
    <property type="entry name" value="NAD(P)-bd_dom_sf"/>
</dbReference>
<accession>A0A1V2H106</accession>
<dbReference type="EMBL" id="MLCO01000153">
    <property type="protein sequence ID" value="ONG51802.1"/>
    <property type="molecule type" value="Genomic_DNA"/>
</dbReference>
<reference evidence="7 8" key="1">
    <citation type="submission" date="2016-10" db="EMBL/GenBank/DDBJ databases">
        <title>Draft Genome sequence of Roseomonas sp. strain M3.</title>
        <authorList>
            <person name="Subhash Y."/>
            <person name="Lee S."/>
        </authorList>
    </citation>
    <scope>NUCLEOTIDE SEQUENCE [LARGE SCALE GENOMIC DNA]</scope>
    <source>
        <strain evidence="7 8">M3</strain>
    </source>
</reference>
<dbReference type="SUPFAM" id="SSF52283">
    <property type="entry name" value="Formate/glycerate dehydrogenase catalytic domain-like"/>
    <property type="match status" value="1"/>
</dbReference>
<feature type="domain" description="D-isomer specific 2-hydroxyacid dehydrogenase catalytic" evidence="5">
    <location>
        <begin position="23"/>
        <end position="314"/>
    </location>
</feature>
<keyword evidence="8" id="KW-1185">Reference proteome</keyword>
<dbReference type="OrthoDB" id="117809at2"/>
<dbReference type="AlphaFoldDB" id="A0A1V2H106"/>
<keyword evidence="2 4" id="KW-0560">Oxidoreductase</keyword>
<comment type="similarity">
    <text evidence="1 4">Belongs to the D-isomer specific 2-hydroxyacid dehydrogenase family.</text>
</comment>
<dbReference type="PROSITE" id="PS00671">
    <property type="entry name" value="D_2_HYDROXYACID_DH_3"/>
    <property type="match status" value="1"/>
</dbReference>
<evidence type="ECO:0000313" key="8">
    <source>
        <dbReference type="Proteomes" id="UP000188879"/>
    </source>
</evidence>
<dbReference type="GO" id="GO:0016616">
    <property type="term" value="F:oxidoreductase activity, acting on the CH-OH group of donors, NAD or NADP as acceptor"/>
    <property type="evidence" value="ECO:0007669"/>
    <property type="project" value="InterPro"/>
</dbReference>
<name>A0A1V2H106_9PROT</name>
<protein>
    <submittedName>
        <fullName evidence="7">Hydroxyacid dehydrogenase</fullName>
    </submittedName>
</protein>
<evidence type="ECO:0000313" key="7">
    <source>
        <dbReference type="EMBL" id="ONG51802.1"/>
    </source>
</evidence>
<dbReference type="InterPro" id="IPR006140">
    <property type="entry name" value="D-isomer_DH_NAD-bd"/>
</dbReference>
<organism evidence="7 8">
    <name type="scientific">Teichococcus deserti</name>
    <dbReference type="NCBI Taxonomy" id="1817963"/>
    <lineage>
        <taxon>Bacteria</taxon>
        <taxon>Pseudomonadati</taxon>
        <taxon>Pseudomonadota</taxon>
        <taxon>Alphaproteobacteria</taxon>
        <taxon>Acetobacterales</taxon>
        <taxon>Roseomonadaceae</taxon>
        <taxon>Roseomonas</taxon>
    </lineage>
</organism>
<dbReference type="GO" id="GO:0051287">
    <property type="term" value="F:NAD binding"/>
    <property type="evidence" value="ECO:0007669"/>
    <property type="project" value="InterPro"/>
</dbReference>
<comment type="caution">
    <text evidence="7">The sequence shown here is derived from an EMBL/GenBank/DDBJ whole genome shotgun (WGS) entry which is preliminary data.</text>
</comment>
<gene>
    <name evidence="7" type="ORF">BKE38_15425</name>
</gene>
<keyword evidence="3" id="KW-0520">NAD</keyword>
<evidence type="ECO:0000259" key="5">
    <source>
        <dbReference type="Pfam" id="PF00389"/>
    </source>
</evidence>
<evidence type="ECO:0000256" key="1">
    <source>
        <dbReference type="ARBA" id="ARBA00005854"/>
    </source>
</evidence>
<dbReference type="InterPro" id="IPR006139">
    <property type="entry name" value="D-isomer_2_OHA_DH_cat_dom"/>
</dbReference>
<dbReference type="InterPro" id="IPR050857">
    <property type="entry name" value="D-2-hydroxyacid_DH"/>
</dbReference>
<evidence type="ECO:0000256" key="3">
    <source>
        <dbReference type="ARBA" id="ARBA00023027"/>
    </source>
</evidence>
<dbReference type="Pfam" id="PF02826">
    <property type="entry name" value="2-Hacid_dh_C"/>
    <property type="match status" value="1"/>
</dbReference>